<dbReference type="RefSeq" id="WP_149935996.1">
    <property type="nucleotide sequence ID" value="NZ_WNCN01000005.1"/>
</dbReference>
<accession>A0ABW9S7Y1</accession>
<keyword evidence="1" id="KW-0472">Membrane</keyword>
<dbReference type="Proteomes" id="UP000434916">
    <property type="component" value="Unassembled WGS sequence"/>
</dbReference>
<evidence type="ECO:0000313" key="2">
    <source>
        <dbReference type="EMBL" id="MTU38880.1"/>
    </source>
</evidence>
<evidence type="ECO:0000256" key="1">
    <source>
        <dbReference type="SAM" id="Phobius"/>
    </source>
</evidence>
<keyword evidence="1" id="KW-1133">Transmembrane helix</keyword>
<organism evidence="2 3">
    <name type="scientific">Parabacteroides merdae</name>
    <dbReference type="NCBI Taxonomy" id="46503"/>
    <lineage>
        <taxon>Bacteria</taxon>
        <taxon>Pseudomonadati</taxon>
        <taxon>Bacteroidota</taxon>
        <taxon>Bacteroidia</taxon>
        <taxon>Bacteroidales</taxon>
        <taxon>Tannerellaceae</taxon>
        <taxon>Parabacteroides</taxon>
    </lineage>
</organism>
<protein>
    <submittedName>
        <fullName evidence="2">Uncharacterized protein</fullName>
    </submittedName>
</protein>
<dbReference type="EMBL" id="WNCN01000005">
    <property type="protein sequence ID" value="MTU38880.1"/>
    <property type="molecule type" value="Genomic_DNA"/>
</dbReference>
<reference evidence="2 3" key="1">
    <citation type="journal article" date="2019" name="Nat. Med.">
        <title>A library of human gut bacterial isolates paired with longitudinal multiomics data enables mechanistic microbiome research.</title>
        <authorList>
            <person name="Poyet M."/>
            <person name="Groussin M."/>
            <person name="Gibbons S.M."/>
            <person name="Avila-Pacheco J."/>
            <person name="Jiang X."/>
            <person name="Kearney S.M."/>
            <person name="Perrotta A.R."/>
            <person name="Berdy B."/>
            <person name="Zhao S."/>
            <person name="Lieberman T.D."/>
            <person name="Swanson P.K."/>
            <person name="Smith M."/>
            <person name="Roesemann S."/>
            <person name="Alexander J.E."/>
            <person name="Rich S.A."/>
            <person name="Livny J."/>
            <person name="Vlamakis H."/>
            <person name="Clish C."/>
            <person name="Bullock K."/>
            <person name="Deik A."/>
            <person name="Scott J."/>
            <person name="Pierce K.A."/>
            <person name="Xavier R.J."/>
            <person name="Alm E.J."/>
        </authorList>
    </citation>
    <scope>NUCLEOTIDE SEQUENCE [LARGE SCALE GENOMIC DNA]</scope>
    <source>
        <strain evidence="2 3">BIOML-A29</strain>
    </source>
</reference>
<keyword evidence="3" id="KW-1185">Reference proteome</keyword>
<evidence type="ECO:0000313" key="3">
    <source>
        <dbReference type="Proteomes" id="UP000434916"/>
    </source>
</evidence>
<feature type="transmembrane region" description="Helical" evidence="1">
    <location>
        <begin position="5"/>
        <end position="23"/>
    </location>
</feature>
<name>A0ABW9S7Y1_9BACT</name>
<feature type="transmembrane region" description="Helical" evidence="1">
    <location>
        <begin position="35"/>
        <end position="61"/>
    </location>
</feature>
<proteinExistence type="predicted"/>
<comment type="caution">
    <text evidence="2">The sequence shown here is derived from an EMBL/GenBank/DDBJ whole genome shotgun (WGS) entry which is preliminary data.</text>
</comment>
<sequence length="65" mass="7162">MEKIITIAICIIAFFALLGYIFSDKDEDRVENAKVGGISALMYLISLLPTILVIAFIVYCVKSCS</sequence>
<keyword evidence="1" id="KW-0812">Transmembrane</keyword>
<gene>
    <name evidence="2" type="ORF">GMD82_05050</name>
</gene>